<feature type="region of interest" description="Disordered" evidence="3">
    <location>
        <begin position="283"/>
        <end position="314"/>
    </location>
</feature>
<gene>
    <name evidence="4" type="ORF">HJC23_011498</name>
</gene>
<keyword evidence="1" id="KW-0521">NADP</keyword>
<feature type="region of interest" description="Disordered" evidence="3">
    <location>
        <begin position="41"/>
        <end position="72"/>
    </location>
</feature>
<proteinExistence type="predicted"/>
<feature type="compositionally biased region" description="Low complexity" evidence="3">
    <location>
        <begin position="41"/>
        <end position="71"/>
    </location>
</feature>
<evidence type="ECO:0000313" key="5">
    <source>
        <dbReference type="Proteomes" id="UP001516023"/>
    </source>
</evidence>
<name>A0ABD3PTX4_9STRA</name>
<reference evidence="4 5" key="1">
    <citation type="journal article" date="2020" name="G3 (Bethesda)">
        <title>Improved Reference Genome for Cyclotella cryptica CCMP332, a Model for Cell Wall Morphogenesis, Salinity Adaptation, and Lipid Production in Diatoms (Bacillariophyta).</title>
        <authorList>
            <person name="Roberts W.R."/>
            <person name="Downey K.M."/>
            <person name="Ruck E.C."/>
            <person name="Traller J.C."/>
            <person name="Alverson A.J."/>
        </authorList>
    </citation>
    <scope>NUCLEOTIDE SEQUENCE [LARGE SCALE GENOMIC DNA]</scope>
    <source>
        <strain evidence="4 5">CCMP332</strain>
    </source>
</reference>
<dbReference type="SUPFAM" id="SSF52540">
    <property type="entry name" value="P-loop containing nucleoside triphosphate hydrolases"/>
    <property type="match status" value="1"/>
</dbReference>
<organism evidence="4 5">
    <name type="scientific">Cyclotella cryptica</name>
    <dbReference type="NCBI Taxonomy" id="29204"/>
    <lineage>
        <taxon>Eukaryota</taxon>
        <taxon>Sar</taxon>
        <taxon>Stramenopiles</taxon>
        <taxon>Ochrophyta</taxon>
        <taxon>Bacillariophyta</taxon>
        <taxon>Coscinodiscophyceae</taxon>
        <taxon>Thalassiosirophycidae</taxon>
        <taxon>Stephanodiscales</taxon>
        <taxon>Stephanodiscaceae</taxon>
        <taxon>Cyclotella</taxon>
    </lineage>
</organism>
<dbReference type="Proteomes" id="UP001516023">
    <property type="component" value="Unassembled WGS sequence"/>
</dbReference>
<accession>A0ABD3PTX4</accession>
<evidence type="ECO:0000256" key="1">
    <source>
        <dbReference type="ARBA" id="ARBA00022857"/>
    </source>
</evidence>
<keyword evidence="5" id="KW-1185">Reference proteome</keyword>
<dbReference type="PANTHER" id="PTHR43765:SF2">
    <property type="entry name" value="2-DEHYDROPANTOATE 2-REDUCTASE"/>
    <property type="match status" value="1"/>
</dbReference>
<dbReference type="EMBL" id="JABMIG020000114">
    <property type="protein sequence ID" value="KAL3791442.1"/>
    <property type="molecule type" value="Genomic_DNA"/>
</dbReference>
<dbReference type="InterPro" id="IPR050838">
    <property type="entry name" value="Ketopantoate_reductase"/>
</dbReference>
<keyword evidence="2" id="KW-0560">Oxidoreductase</keyword>
<dbReference type="Gene3D" id="3.40.50.300">
    <property type="entry name" value="P-loop containing nucleotide triphosphate hydrolases"/>
    <property type="match status" value="1"/>
</dbReference>
<evidence type="ECO:0000313" key="4">
    <source>
        <dbReference type="EMBL" id="KAL3791442.1"/>
    </source>
</evidence>
<sequence length="430" mass="50184">MSVKSPAKITSKSLAAAFLPHLMLFTLLVTLFHYNKTTSSSWTTTSTHPSSSSTNIDFPPSQQSQQQQQQHPIPPIESLLAPNGTIIGDISWMLDFAIIAFPKSGTTFMKDYLRQSSEVWMYPREFCIKSLEDVERFVRVYYEVRWEHSQQQQQQQQQQLPQENHPDNVSMIQYGLKCPGVLYRNDIDIYRRYFHHTKLIVGIRHPISWFESFYNYQMYRNVSTAQMKMMTTTDFVGRCEKHQKVCTDRARFHAALARLGFTRMEGAEELGLLFGWRYENETNRHHGGPNHQQRRRRRRRMVGQGPGVRRPTQRMGVYPSSNQVFIYEVRQIHNSITAKQLSKNIQQYLQIDEALPEISSYTQNKTRAINICDEEHKAVRRVLVEHGKDAADWIENYFVKSSSVVVSSPESFFDLLNDWRQDPCEGNSLD</sequence>
<evidence type="ECO:0008006" key="6">
    <source>
        <dbReference type="Google" id="ProtNLM"/>
    </source>
</evidence>
<dbReference type="PANTHER" id="PTHR43765">
    <property type="entry name" value="2-DEHYDROPANTOATE 2-REDUCTASE-RELATED"/>
    <property type="match status" value="1"/>
</dbReference>
<comment type="caution">
    <text evidence="4">The sequence shown here is derived from an EMBL/GenBank/DDBJ whole genome shotgun (WGS) entry which is preliminary data.</text>
</comment>
<evidence type="ECO:0000256" key="2">
    <source>
        <dbReference type="ARBA" id="ARBA00023002"/>
    </source>
</evidence>
<evidence type="ECO:0000256" key="3">
    <source>
        <dbReference type="SAM" id="MobiDB-lite"/>
    </source>
</evidence>
<dbReference type="InterPro" id="IPR027417">
    <property type="entry name" value="P-loop_NTPase"/>
</dbReference>
<dbReference type="AlphaFoldDB" id="A0ABD3PTX4"/>
<protein>
    <recommendedName>
        <fullName evidence="6">Sulfotransferase domain-containing protein</fullName>
    </recommendedName>
</protein>
<dbReference type="GO" id="GO:0016491">
    <property type="term" value="F:oxidoreductase activity"/>
    <property type="evidence" value="ECO:0007669"/>
    <property type="project" value="UniProtKB-KW"/>
</dbReference>
<feature type="compositionally biased region" description="Basic residues" evidence="3">
    <location>
        <begin position="285"/>
        <end position="301"/>
    </location>
</feature>